<evidence type="ECO:0000313" key="1">
    <source>
        <dbReference type="EMBL" id="SHG41762.1"/>
    </source>
</evidence>
<organism evidence="1 2">
    <name type="scientific">Salegentibacter echinorum</name>
    <dbReference type="NCBI Taxonomy" id="1073325"/>
    <lineage>
        <taxon>Bacteria</taxon>
        <taxon>Pseudomonadati</taxon>
        <taxon>Bacteroidota</taxon>
        <taxon>Flavobacteriia</taxon>
        <taxon>Flavobacteriales</taxon>
        <taxon>Flavobacteriaceae</taxon>
        <taxon>Salegentibacter</taxon>
    </lineage>
</organism>
<protein>
    <recommendedName>
        <fullName evidence="3">DUF1853 domain-containing protein</fullName>
    </recommendedName>
</protein>
<proteinExistence type="predicted"/>
<dbReference type="Pfam" id="PF08907">
    <property type="entry name" value="DUF1853"/>
    <property type="match status" value="1"/>
</dbReference>
<gene>
    <name evidence="1" type="ORF">SAMN05444483_11186</name>
</gene>
<dbReference type="EMBL" id="FQVT01000011">
    <property type="protein sequence ID" value="SHG41762.1"/>
    <property type="molecule type" value="Genomic_DNA"/>
</dbReference>
<evidence type="ECO:0008006" key="3">
    <source>
        <dbReference type="Google" id="ProtNLM"/>
    </source>
</evidence>
<dbReference type="RefSeq" id="WP_072880759.1">
    <property type="nucleotide sequence ID" value="NZ_FQVT01000011.1"/>
</dbReference>
<evidence type="ECO:0000313" key="2">
    <source>
        <dbReference type="Proteomes" id="UP000183945"/>
    </source>
</evidence>
<accession>A0A1M5JME9</accession>
<dbReference type="STRING" id="1073325.SAMN05444483_11186"/>
<sequence length="275" mass="32603">MHHRIKQQFQGFLATPPLWQDSFMGLQQFELPKNNISLENPEIEIPSLANNFVLGKRMESFFQFCVQKNEQFKLLAANIQISKEQITIGELDFLLKDLFTNKIFHIEMIYKFYVYDPGFSSEMQAWIGPNRKDSLLQKVDKLKEKQFPLLFRSETEELLQSLEVNSDEVIQKTYFKANLFIPKSLRQKVFSKINPACIAGTWVHFNEFNSATYSNFEFFSPKKQDWPIAPKFGETWVSHSEILEEIRLHFQKKKSPLIWIKKPGSEFERLFVVWW</sequence>
<reference evidence="2" key="1">
    <citation type="submission" date="2016-11" db="EMBL/GenBank/DDBJ databases">
        <authorList>
            <person name="Varghese N."/>
            <person name="Submissions S."/>
        </authorList>
    </citation>
    <scope>NUCLEOTIDE SEQUENCE [LARGE SCALE GENOMIC DNA]</scope>
    <source>
        <strain evidence="2">DSM 24579</strain>
    </source>
</reference>
<dbReference type="InterPro" id="IPR015003">
    <property type="entry name" value="DUF1853"/>
</dbReference>
<name>A0A1M5JME9_SALEC</name>
<keyword evidence="2" id="KW-1185">Reference proteome</keyword>
<dbReference type="Proteomes" id="UP000183945">
    <property type="component" value="Unassembled WGS sequence"/>
</dbReference>
<dbReference type="AlphaFoldDB" id="A0A1M5JME9"/>